<feature type="domain" description="PLD phosphodiesterase" evidence="14">
    <location>
        <begin position="407"/>
        <end position="434"/>
    </location>
</feature>
<dbReference type="GO" id="GO:0005886">
    <property type="term" value="C:plasma membrane"/>
    <property type="evidence" value="ECO:0007669"/>
    <property type="project" value="UniProtKB-SubCell"/>
</dbReference>
<dbReference type="PANTHER" id="PTHR21248:SF22">
    <property type="entry name" value="PHOSPHOLIPASE D"/>
    <property type="match status" value="1"/>
</dbReference>
<evidence type="ECO:0000256" key="5">
    <source>
        <dbReference type="ARBA" id="ARBA00022692"/>
    </source>
</evidence>
<comment type="caution">
    <text evidence="15">The sequence shown here is derived from an EMBL/GenBank/DDBJ whole genome shotgun (WGS) entry which is preliminary data.</text>
</comment>
<organism evidence="15 16">
    <name type="scientific">Psychrobacter halodurans</name>
    <dbReference type="NCBI Taxonomy" id="2818439"/>
    <lineage>
        <taxon>Bacteria</taxon>
        <taxon>Pseudomonadati</taxon>
        <taxon>Pseudomonadota</taxon>
        <taxon>Gammaproteobacteria</taxon>
        <taxon>Moraxellales</taxon>
        <taxon>Moraxellaceae</taxon>
        <taxon>Psychrobacter</taxon>
    </lineage>
</organism>
<evidence type="ECO:0000256" key="10">
    <source>
        <dbReference type="ARBA" id="ARBA00023209"/>
    </source>
</evidence>
<gene>
    <name evidence="15" type="primary">cls</name>
    <name evidence="15" type="ORF">J3491_06035</name>
</gene>
<evidence type="ECO:0000256" key="9">
    <source>
        <dbReference type="ARBA" id="ARBA00023136"/>
    </source>
</evidence>
<dbReference type="RefSeq" id="WP_207969514.1">
    <property type="nucleotide sequence ID" value="NZ_JAGBKN010000009.1"/>
</dbReference>
<evidence type="ECO:0000313" key="15">
    <source>
        <dbReference type="EMBL" id="MBO1516894.1"/>
    </source>
</evidence>
<dbReference type="InterPro" id="IPR022924">
    <property type="entry name" value="Cardiolipin_synthase"/>
</dbReference>
<evidence type="ECO:0000256" key="13">
    <source>
        <dbReference type="SAM" id="Phobius"/>
    </source>
</evidence>
<evidence type="ECO:0000256" key="11">
    <source>
        <dbReference type="ARBA" id="ARBA00023264"/>
    </source>
</evidence>
<comment type="subcellular location">
    <subcellularLocation>
        <location evidence="1">Cell membrane</location>
        <topology evidence="1">Multi-pass membrane protein</topology>
    </subcellularLocation>
</comment>
<evidence type="ECO:0000256" key="7">
    <source>
        <dbReference type="ARBA" id="ARBA00022989"/>
    </source>
</evidence>
<dbReference type="Pfam" id="PF13091">
    <property type="entry name" value="PLDc_2"/>
    <property type="match status" value="2"/>
</dbReference>
<accession>A0AAW4INM3</accession>
<reference evidence="15 16" key="1">
    <citation type="submission" date="2021-03" db="EMBL/GenBank/DDBJ databases">
        <authorList>
            <person name="Shang D.-D."/>
            <person name="Du Z.-J."/>
            <person name="Chen G.-J."/>
        </authorList>
    </citation>
    <scope>NUCLEOTIDE SEQUENCE [LARGE SCALE GENOMIC DNA]</scope>
    <source>
        <strain evidence="15 16">F2608</strain>
    </source>
</reference>
<evidence type="ECO:0000256" key="6">
    <source>
        <dbReference type="ARBA" id="ARBA00022737"/>
    </source>
</evidence>
<feature type="transmembrane region" description="Helical" evidence="13">
    <location>
        <begin position="34"/>
        <end position="53"/>
    </location>
</feature>
<keyword evidence="9 13" id="KW-0472">Membrane</keyword>
<dbReference type="GO" id="GO:0032049">
    <property type="term" value="P:cardiolipin biosynthetic process"/>
    <property type="evidence" value="ECO:0007669"/>
    <property type="project" value="UniProtKB-UniRule"/>
</dbReference>
<keyword evidence="5 13" id="KW-0812">Transmembrane</keyword>
<dbReference type="Gene3D" id="3.30.870.10">
    <property type="entry name" value="Endonuclease Chain A"/>
    <property type="match status" value="2"/>
</dbReference>
<evidence type="ECO:0000256" key="12">
    <source>
        <dbReference type="NCBIfam" id="TIGR04265"/>
    </source>
</evidence>
<dbReference type="CDD" id="cd09152">
    <property type="entry name" value="PLDc_EcCLS_like_1"/>
    <property type="match status" value="1"/>
</dbReference>
<evidence type="ECO:0000259" key="14">
    <source>
        <dbReference type="PROSITE" id="PS50035"/>
    </source>
</evidence>
<name>A0AAW4INM3_9GAMM</name>
<keyword evidence="8" id="KW-0443">Lipid metabolism</keyword>
<dbReference type="SMART" id="SM00155">
    <property type="entry name" value="PLDc"/>
    <property type="match status" value="2"/>
</dbReference>
<feature type="domain" description="PLD phosphodiesterase" evidence="14">
    <location>
        <begin position="216"/>
        <end position="243"/>
    </location>
</feature>
<dbReference type="EC" id="2.7.8.-" evidence="12"/>
<keyword evidence="4" id="KW-0808">Transferase</keyword>
<keyword evidence="6" id="KW-0677">Repeat</keyword>
<dbReference type="CDD" id="cd09158">
    <property type="entry name" value="PLDc_EcCLS_like_2"/>
    <property type="match status" value="1"/>
</dbReference>
<evidence type="ECO:0000256" key="4">
    <source>
        <dbReference type="ARBA" id="ARBA00022679"/>
    </source>
</evidence>
<dbReference type="InterPro" id="IPR027379">
    <property type="entry name" value="CLS_N"/>
</dbReference>
<keyword evidence="7 13" id="KW-1133">Transmembrane helix</keyword>
<proteinExistence type="predicted"/>
<dbReference type="InterPro" id="IPR025202">
    <property type="entry name" value="PLD-like_dom"/>
</dbReference>
<dbReference type="PROSITE" id="PS50035">
    <property type="entry name" value="PLD"/>
    <property type="match status" value="2"/>
</dbReference>
<evidence type="ECO:0000256" key="3">
    <source>
        <dbReference type="ARBA" id="ARBA00022516"/>
    </source>
</evidence>
<dbReference type="PANTHER" id="PTHR21248">
    <property type="entry name" value="CARDIOLIPIN SYNTHASE"/>
    <property type="match status" value="1"/>
</dbReference>
<keyword evidence="16" id="KW-1185">Reference proteome</keyword>
<keyword evidence="2" id="KW-1003">Cell membrane</keyword>
<dbReference type="Proteomes" id="UP000664161">
    <property type="component" value="Unassembled WGS sequence"/>
</dbReference>
<evidence type="ECO:0000256" key="8">
    <source>
        <dbReference type="ARBA" id="ARBA00023098"/>
    </source>
</evidence>
<evidence type="ECO:0000256" key="1">
    <source>
        <dbReference type="ARBA" id="ARBA00004651"/>
    </source>
</evidence>
<keyword evidence="11" id="KW-1208">Phospholipid metabolism</keyword>
<dbReference type="AlphaFoldDB" id="A0AAW4INM3"/>
<protein>
    <recommendedName>
        <fullName evidence="12">Cardiolipin synthase</fullName>
        <ecNumber evidence="12">2.7.8.-</ecNumber>
    </recommendedName>
</protein>
<dbReference type="NCBIfam" id="TIGR04265">
    <property type="entry name" value="bac_cardiolipin"/>
    <property type="match status" value="1"/>
</dbReference>
<evidence type="ECO:0000313" key="16">
    <source>
        <dbReference type="Proteomes" id="UP000664161"/>
    </source>
</evidence>
<dbReference type="EMBL" id="JAGBKN010000009">
    <property type="protein sequence ID" value="MBO1516894.1"/>
    <property type="molecule type" value="Genomic_DNA"/>
</dbReference>
<dbReference type="SUPFAM" id="SSF56024">
    <property type="entry name" value="Phospholipase D/nuclease"/>
    <property type="match status" value="2"/>
</dbReference>
<dbReference type="GO" id="GO:0008808">
    <property type="term" value="F:cardiolipin synthase activity"/>
    <property type="evidence" value="ECO:0007669"/>
    <property type="project" value="UniProtKB-UniRule"/>
</dbReference>
<dbReference type="InterPro" id="IPR001736">
    <property type="entry name" value="PLipase_D/transphosphatidylase"/>
</dbReference>
<evidence type="ECO:0000256" key="2">
    <source>
        <dbReference type="ARBA" id="ARBA00022475"/>
    </source>
</evidence>
<keyword evidence="3" id="KW-0444">Lipid biosynthesis</keyword>
<keyword evidence="10" id="KW-0594">Phospholipid biosynthesis</keyword>
<dbReference type="Pfam" id="PF13396">
    <property type="entry name" value="PLDc_N"/>
    <property type="match status" value="1"/>
</dbReference>
<sequence length="494" mass="55409">MLLDILLTIHFILLVLISLRVLSRHDLSAPARLAWIVILFILPYLGVVVYWMFGEVHLGRNFAREREQVIDRLSAYRPDVLGSEAALTQAVKPGYHAAFAYSANATGFRTTVGNRAELMADANETRRRMIADFDAATDHIHVLYYIWLIDGMGIDTAQALIRAAKRGVTCRAMVDGMGSRKMVRSQIWQEMKDAGVHVSVALPINNFLKVMMFSRIDLRNHRKITVIDGKIGYSGSRNCADPEFRVKPKFAPWVDIMMRVEGPVVAQNQMLFASDWLSENPSTPLESFPFFTQPATALDDGAETTSEIQATNTFAAQVFSDGPTQRHGTTPQFLGALISQAQHTLIISTPYFVPDYSLVNVLCATAYRGVDVTMIFPKHNDSIVVAATSHSYYWQLLESGVKIYEYKPGLLHAKTLTVDGEISLIGSTNLDLRSFDLNYENNIVFSDRALTADIVARQHQYIADSDEVTREQVENWPLPYRIWNNIVATMGPIL</sequence>
<feature type="transmembrane region" description="Helical" evidence="13">
    <location>
        <begin position="6"/>
        <end position="22"/>
    </location>
</feature>